<dbReference type="PANTHER" id="PTHR46586:SF3">
    <property type="entry name" value="ANKYRIN REPEAT-CONTAINING PROTEIN"/>
    <property type="match status" value="1"/>
</dbReference>
<organism evidence="3 5">
    <name type="scientific">Phytophthora rubi</name>
    <dbReference type="NCBI Taxonomy" id="129364"/>
    <lineage>
        <taxon>Eukaryota</taxon>
        <taxon>Sar</taxon>
        <taxon>Stramenopiles</taxon>
        <taxon>Oomycota</taxon>
        <taxon>Peronosporomycetes</taxon>
        <taxon>Peronosporales</taxon>
        <taxon>Peronosporaceae</taxon>
        <taxon>Phytophthora</taxon>
    </lineage>
</organism>
<dbReference type="Proteomes" id="UP000435112">
    <property type="component" value="Unassembled WGS sequence"/>
</dbReference>
<keyword evidence="5" id="KW-1185">Reference proteome</keyword>
<dbReference type="AlphaFoldDB" id="A0A6A4F9E5"/>
<dbReference type="Proteomes" id="UP000434957">
    <property type="component" value="Unassembled WGS sequence"/>
</dbReference>
<evidence type="ECO:0000313" key="6">
    <source>
        <dbReference type="Proteomes" id="UP000435112"/>
    </source>
</evidence>
<dbReference type="InterPro" id="IPR052050">
    <property type="entry name" value="SecEffector_AnkRepeat"/>
</dbReference>
<dbReference type="OrthoDB" id="543798at2759"/>
<dbReference type="PANTHER" id="PTHR46586">
    <property type="entry name" value="ANKYRIN REPEAT-CONTAINING PROTEIN"/>
    <property type="match status" value="1"/>
</dbReference>
<protein>
    <submittedName>
        <fullName evidence="3">Uncharacterized protein</fullName>
    </submittedName>
</protein>
<dbReference type="Gene3D" id="1.25.40.20">
    <property type="entry name" value="Ankyrin repeat-containing domain"/>
    <property type="match status" value="2"/>
</dbReference>
<sequence>MEPDHLLTSVRVVCMNHPRVSALDHVLHLVDDLLFPSARLTLPRCVLFDSPRLFLRVLSALDNDANRCKFEKQQQMRLAMQAAAQRGQLWTVQLLYQRHPAALTGATAQAAGASGHLPMIQWVHEIKRCLMNVDYYAAVYKTFEASASRGDLRTVQWLVRTYERVVFDLSIPAGAGHLEVTKWIWEHGRYRCRSNAADEVAKRGDLEMMKFLVGHSLVKDGSSALDLAAEFGHLELLRWLAENEEKHRWQFTSNAMNRAAANGFIEVVIWLYENEKANCCSEAMENAAEFGHLDELKWVYDHRCGCEEYAVNAMDLAAMNGHLEVVQWLHANAVSTCSPLGFDLAAGGNHLDVVQWLHENQRGGCTAQAMDRAAKGGHLEMVKWLHYNRNEGCSDLAMDQAAANGHLDVVAFLHENRIEGCTKFALIIAADNGDLKMVQWLLAHKPTNFSAEDVAEALELAARSGSLEMVKSLHTSCSDACCSYPVAAAAASGNLEIVRWLHENCRQKFSSEVVSGAAENCQVEVLRWLSSRSTLKCPTHALIGAFATGNFEMFQFLDITAQKDRDFLVAAKTLAARHHQTEVMQWLTENYSEVR</sequence>
<dbReference type="EMBL" id="QXFV01000450">
    <property type="protein sequence ID" value="KAE9037167.1"/>
    <property type="molecule type" value="Genomic_DNA"/>
</dbReference>
<evidence type="ECO:0000313" key="1">
    <source>
        <dbReference type="EMBL" id="KAE9033283.1"/>
    </source>
</evidence>
<gene>
    <name evidence="2" type="ORF">PR001_g8479</name>
    <name evidence="1" type="ORF">PR002_g8749</name>
    <name evidence="3" type="ORF">PR003_g9091</name>
</gene>
<reference evidence="3 5" key="1">
    <citation type="submission" date="2018-08" db="EMBL/GenBank/DDBJ databases">
        <title>Genomic investigation of the strawberry pathogen Phytophthora fragariae indicates pathogenicity is determined by transcriptional variation in three key races.</title>
        <authorList>
            <person name="Adams T.M."/>
            <person name="Armitage A.D."/>
            <person name="Sobczyk M.K."/>
            <person name="Bates H.J."/>
            <person name="Dunwell J.M."/>
            <person name="Nellist C.F."/>
            <person name="Harrison R.J."/>
        </authorList>
    </citation>
    <scope>NUCLEOTIDE SEQUENCE [LARGE SCALE GENOMIC DNA]</scope>
    <source>
        <strain evidence="2 4">SCRP249</strain>
        <strain evidence="1 6">SCRP324</strain>
        <strain evidence="3 5">SCRP333</strain>
    </source>
</reference>
<evidence type="ECO:0000313" key="2">
    <source>
        <dbReference type="EMBL" id="KAE9037167.1"/>
    </source>
</evidence>
<dbReference type="EMBL" id="QXFU01000449">
    <property type="protein sequence ID" value="KAE9033283.1"/>
    <property type="molecule type" value="Genomic_DNA"/>
</dbReference>
<dbReference type="InterPro" id="IPR002110">
    <property type="entry name" value="Ankyrin_rpt"/>
</dbReference>
<dbReference type="Proteomes" id="UP000429607">
    <property type="component" value="Unassembled WGS sequence"/>
</dbReference>
<dbReference type="Pfam" id="PF12796">
    <property type="entry name" value="Ank_2"/>
    <property type="match status" value="2"/>
</dbReference>
<proteinExistence type="predicted"/>
<dbReference type="Pfam" id="PF13637">
    <property type="entry name" value="Ank_4"/>
    <property type="match status" value="1"/>
</dbReference>
<name>A0A6A4F9E5_9STRA</name>
<accession>A0A6A4F9E5</accession>
<dbReference type="SMART" id="SM00248">
    <property type="entry name" value="ANK"/>
    <property type="match status" value="5"/>
</dbReference>
<dbReference type="EMBL" id="QXFT01000465">
    <property type="protein sequence ID" value="KAE9343232.1"/>
    <property type="molecule type" value="Genomic_DNA"/>
</dbReference>
<evidence type="ECO:0000313" key="5">
    <source>
        <dbReference type="Proteomes" id="UP000434957"/>
    </source>
</evidence>
<evidence type="ECO:0000313" key="4">
    <source>
        <dbReference type="Proteomes" id="UP000429607"/>
    </source>
</evidence>
<dbReference type="InterPro" id="IPR036770">
    <property type="entry name" value="Ankyrin_rpt-contain_sf"/>
</dbReference>
<comment type="caution">
    <text evidence="3">The sequence shown here is derived from an EMBL/GenBank/DDBJ whole genome shotgun (WGS) entry which is preliminary data.</text>
</comment>
<dbReference type="SUPFAM" id="SSF48403">
    <property type="entry name" value="Ankyrin repeat"/>
    <property type="match status" value="1"/>
</dbReference>
<evidence type="ECO:0000313" key="3">
    <source>
        <dbReference type="EMBL" id="KAE9343232.1"/>
    </source>
</evidence>